<evidence type="ECO:0000313" key="3">
    <source>
        <dbReference type="Proteomes" id="UP000033497"/>
    </source>
</evidence>
<dbReference type="RefSeq" id="WP_045081323.1">
    <property type="nucleotide sequence ID" value="NZ_JSVU01000009.1"/>
</dbReference>
<gene>
    <name evidence="2" type="ORF">MB09_12860</name>
</gene>
<reference evidence="2 3" key="1">
    <citation type="submission" date="2014-10" db="EMBL/GenBank/DDBJ databases">
        <title>Genome sequencing of Vitellibacter vladivostokensis KMM 3516.</title>
        <authorList>
            <person name="Thevarajoo S."/>
            <person name="Selvaratnam C."/>
            <person name="Goh K.M."/>
            <person name="Chong C.S."/>
        </authorList>
    </citation>
    <scope>NUCLEOTIDE SEQUENCE [LARGE SCALE GENOMIC DNA]</scope>
    <source>
        <strain evidence="2 3">KMM 3516</strain>
    </source>
</reference>
<dbReference type="Pfam" id="PF04101">
    <property type="entry name" value="Glyco_tran_28_C"/>
    <property type="match status" value="1"/>
</dbReference>
<name>A0ABR5DFW2_9FLAO</name>
<proteinExistence type="predicted"/>
<evidence type="ECO:0000259" key="1">
    <source>
        <dbReference type="Pfam" id="PF04101"/>
    </source>
</evidence>
<dbReference type="InterPro" id="IPR007235">
    <property type="entry name" value="Glyco_trans_28_C"/>
</dbReference>
<feature type="domain" description="Glycosyl transferase family 28 C-terminal" evidence="1">
    <location>
        <begin position="224"/>
        <end position="329"/>
    </location>
</feature>
<dbReference type="PANTHER" id="PTHR21015">
    <property type="entry name" value="UDP-N-ACETYLGLUCOSAMINE--N-ACETYLMURAMYL-(PENTAPEPTIDE) PYROPHOSPHORYL-UNDECAPRENOL N-ACETYLGLUCOSAMINE TRANSFERASE 1"/>
    <property type="match status" value="1"/>
</dbReference>
<accession>A0ABR5DFW2</accession>
<evidence type="ECO:0000313" key="2">
    <source>
        <dbReference type="EMBL" id="KJJ37650.1"/>
    </source>
</evidence>
<comment type="caution">
    <text evidence="2">The sequence shown here is derived from an EMBL/GenBank/DDBJ whole genome shotgun (WGS) entry which is preliminary data.</text>
</comment>
<dbReference type="EMBL" id="JSVU01000009">
    <property type="protein sequence ID" value="KJJ37650.1"/>
    <property type="molecule type" value="Genomic_DNA"/>
</dbReference>
<keyword evidence="3" id="KW-1185">Reference proteome</keyword>
<dbReference type="PANTHER" id="PTHR21015:SF22">
    <property type="entry name" value="GLYCOSYLTRANSFERASE"/>
    <property type="match status" value="1"/>
</dbReference>
<dbReference type="SUPFAM" id="SSF53756">
    <property type="entry name" value="UDP-Glycosyltransferase/glycogen phosphorylase"/>
    <property type="match status" value="1"/>
</dbReference>
<dbReference type="Proteomes" id="UP000033497">
    <property type="component" value="Unassembled WGS sequence"/>
</dbReference>
<organism evidence="2 3">
    <name type="scientific">Aequorivita vladivostokensis</name>
    <dbReference type="NCBI Taxonomy" id="171194"/>
    <lineage>
        <taxon>Bacteria</taxon>
        <taxon>Pseudomonadati</taxon>
        <taxon>Bacteroidota</taxon>
        <taxon>Flavobacteriia</taxon>
        <taxon>Flavobacteriales</taxon>
        <taxon>Flavobacteriaceae</taxon>
        <taxon>Aequorivita</taxon>
    </lineage>
</organism>
<sequence length="355" mass="40742">MPKKKTILVAPLNWGLGHATRCIPIIRALLDYNFKVLIASDGAALLLLQKEFPELETVELPSYNITYPKKGSHFKWKLLLKLPQLRKTMNSEKKIIRQMVATGKIHGIISDNRLGVRNKAVPSVYITHQLNVLTGSTSFFSSAMHQKIIKKFDVCWVPDVDDVVMNLSGKLGHLKKTPFPIKYIGILGRMEKKELPKTIDILLLLSGPEPQRTLFEEKLKYAFKKSNKKILLVRGLVEKEQHWDNSKNIKTVNFLQRAELEEVINKSEMVICRSGYTSIMDLTLLEKNVFFVPTPGQYEQEYLAKRLKNLGIVPYCKQEKFKPKKLNKVAVYKGLKSLAQEPVDFSELFSLFERE</sequence>
<dbReference type="Gene3D" id="3.40.50.2000">
    <property type="entry name" value="Glycogen Phosphorylase B"/>
    <property type="match status" value="1"/>
</dbReference>
<protein>
    <submittedName>
        <fullName evidence="2">Glycosyltransferase</fullName>
    </submittedName>
</protein>